<dbReference type="Proteomes" id="UP000001192">
    <property type="component" value="Plasmid pBPHY01"/>
</dbReference>
<dbReference type="EMBL" id="CP001045">
    <property type="protein sequence ID" value="ACC74771.1"/>
    <property type="molecule type" value="Genomic_DNA"/>
</dbReference>
<organism evidence="2 3">
    <name type="scientific">Paraburkholderia phymatum (strain DSM 17167 / CIP 108236 / LMG 21445 / STM815)</name>
    <name type="common">Burkholderia phymatum</name>
    <dbReference type="NCBI Taxonomy" id="391038"/>
    <lineage>
        <taxon>Bacteria</taxon>
        <taxon>Pseudomonadati</taxon>
        <taxon>Pseudomonadota</taxon>
        <taxon>Betaproteobacteria</taxon>
        <taxon>Burkholderiales</taxon>
        <taxon>Burkholderiaceae</taxon>
        <taxon>Paraburkholderia</taxon>
    </lineage>
</organism>
<evidence type="ECO:0000256" key="1">
    <source>
        <dbReference type="SAM" id="MobiDB-lite"/>
    </source>
</evidence>
<dbReference type="AlphaFoldDB" id="B2JUZ3"/>
<sequence>MEAHMSSTKKELNPTSEKPEHRVDEAIEDTFPASDAPAQGGTTRIESDDEANEDKANEDKPDRSGSGGS</sequence>
<feature type="region of interest" description="Disordered" evidence="1">
    <location>
        <begin position="1"/>
        <end position="69"/>
    </location>
</feature>
<evidence type="ECO:0000313" key="2">
    <source>
        <dbReference type="EMBL" id="ACC74771.1"/>
    </source>
</evidence>
<name>B2JUZ3_PARP8</name>
<dbReference type="KEGG" id="bph:Bphy_5699"/>
<accession>B2JUZ3</accession>
<reference evidence="3" key="1">
    <citation type="journal article" date="2014" name="Stand. Genomic Sci.">
        <title>Complete genome sequence of Burkholderia phymatum STM815(T), a broad host range and efficient nitrogen-fixing symbiont of Mimosa species.</title>
        <authorList>
            <person name="Moulin L."/>
            <person name="Klonowska A."/>
            <person name="Caroline B."/>
            <person name="Booth K."/>
            <person name="Vriezen J.A."/>
            <person name="Melkonian R."/>
            <person name="James E.K."/>
            <person name="Young J.P."/>
            <person name="Bena G."/>
            <person name="Hauser L."/>
            <person name="Land M."/>
            <person name="Kyrpides N."/>
            <person name="Bruce D."/>
            <person name="Chain P."/>
            <person name="Copeland A."/>
            <person name="Pitluck S."/>
            <person name="Woyke T."/>
            <person name="Lizotte-Waniewski M."/>
            <person name="Bristow J."/>
            <person name="Riley M."/>
        </authorList>
    </citation>
    <scope>NUCLEOTIDE SEQUENCE [LARGE SCALE GENOMIC DNA]</scope>
    <source>
        <strain evidence="3">DSM 17167 / CIP 108236 / LMG 21445 / STM815</strain>
        <plasmid evidence="3">Plasmid pBPHY01</plasmid>
    </source>
</reference>
<feature type="compositionally biased region" description="Basic and acidic residues" evidence="1">
    <location>
        <begin position="1"/>
        <end position="25"/>
    </location>
</feature>
<protein>
    <submittedName>
        <fullName evidence="2">Uncharacterized protein</fullName>
    </submittedName>
</protein>
<keyword evidence="3" id="KW-1185">Reference proteome</keyword>
<evidence type="ECO:0000313" key="3">
    <source>
        <dbReference type="Proteomes" id="UP000001192"/>
    </source>
</evidence>
<gene>
    <name evidence="2" type="ordered locus">Bphy_5699</name>
</gene>
<feature type="compositionally biased region" description="Basic and acidic residues" evidence="1">
    <location>
        <begin position="53"/>
        <end position="63"/>
    </location>
</feature>
<dbReference type="HOGENOM" id="CLU_203737_1_0_4"/>
<proteinExistence type="predicted"/>
<geneLocation type="plasmid" evidence="2 3">
    <name>pBPHY01</name>
</geneLocation>
<keyword evidence="2" id="KW-0614">Plasmid</keyword>